<feature type="region of interest" description="Disordered" evidence="1">
    <location>
        <begin position="106"/>
        <end position="129"/>
    </location>
</feature>
<name>A0A6J4UCS2_9BACT</name>
<evidence type="ECO:0000256" key="1">
    <source>
        <dbReference type="SAM" id="MobiDB-lite"/>
    </source>
</evidence>
<organism evidence="2">
    <name type="scientific">uncultured Thermomicrobiales bacterium</name>
    <dbReference type="NCBI Taxonomy" id="1645740"/>
    <lineage>
        <taxon>Bacteria</taxon>
        <taxon>Pseudomonadati</taxon>
        <taxon>Thermomicrobiota</taxon>
        <taxon>Thermomicrobia</taxon>
        <taxon>Thermomicrobiales</taxon>
        <taxon>environmental samples</taxon>
    </lineage>
</organism>
<proteinExistence type="predicted"/>
<protein>
    <submittedName>
        <fullName evidence="2">Uncharacterized protein</fullName>
    </submittedName>
</protein>
<dbReference type="EMBL" id="CADCWL010000009">
    <property type="protein sequence ID" value="CAA9544129.1"/>
    <property type="molecule type" value="Genomic_DNA"/>
</dbReference>
<accession>A0A6J4UCS2</accession>
<reference evidence="2" key="1">
    <citation type="submission" date="2020-02" db="EMBL/GenBank/DDBJ databases">
        <authorList>
            <person name="Meier V. D."/>
        </authorList>
    </citation>
    <scope>NUCLEOTIDE SEQUENCE</scope>
    <source>
        <strain evidence="2">AVDCRST_MAG19</strain>
    </source>
</reference>
<gene>
    <name evidence="2" type="ORF">AVDCRST_MAG19-152</name>
</gene>
<dbReference type="AlphaFoldDB" id="A0A6J4UCS2"/>
<sequence>MGRGVPSGERDAVAGNAAGPFDVSMGDGRCEASVARPPPSGSDAAIQGSPRRPHPTLGARRPRPTAGACLGCSCPAESPQTRVAMSHAIVGGTVIEAKEPSPWRHLMPLPWGDPPYPSRPPRRAGGLEG</sequence>
<feature type="region of interest" description="Disordered" evidence="1">
    <location>
        <begin position="1"/>
        <end position="66"/>
    </location>
</feature>
<evidence type="ECO:0000313" key="2">
    <source>
        <dbReference type="EMBL" id="CAA9544129.1"/>
    </source>
</evidence>